<feature type="signal peptide" evidence="1">
    <location>
        <begin position="1"/>
        <end position="26"/>
    </location>
</feature>
<accession>A0A176WXN4</accession>
<dbReference type="Pfam" id="PF06037">
    <property type="entry name" value="DUF922"/>
    <property type="match status" value="1"/>
</dbReference>
<protein>
    <submittedName>
        <fullName evidence="2">Peptidase</fullName>
    </submittedName>
</protein>
<dbReference type="RefSeq" id="WP_063951136.1">
    <property type="nucleotide sequence ID" value="NZ_LXPS01000039.1"/>
</dbReference>
<comment type="caution">
    <text evidence="2">The sequence shown here is derived from an EMBL/GenBank/DDBJ whole genome shotgun (WGS) entry which is preliminary data.</text>
</comment>
<evidence type="ECO:0000256" key="1">
    <source>
        <dbReference type="SAM" id="SignalP"/>
    </source>
</evidence>
<dbReference type="EMBL" id="LXPS01000039">
    <property type="protein sequence ID" value="OAE37441.1"/>
    <property type="molecule type" value="Genomic_DNA"/>
</dbReference>
<keyword evidence="1" id="KW-0732">Signal</keyword>
<evidence type="ECO:0000313" key="2">
    <source>
        <dbReference type="EMBL" id="OAE37441.1"/>
    </source>
</evidence>
<dbReference type="InterPro" id="IPR010321">
    <property type="entry name" value="DUF922"/>
</dbReference>
<dbReference type="PIRSF" id="PIRSF010521">
    <property type="entry name" value="DUF922_bac"/>
    <property type="match status" value="1"/>
</dbReference>
<gene>
    <name evidence="2" type="ORF">A7J57_07590</name>
</gene>
<dbReference type="Proteomes" id="UP000077098">
    <property type="component" value="Unassembled WGS sequence"/>
</dbReference>
<reference evidence="2 3" key="1">
    <citation type="submission" date="2016-05" db="EMBL/GenBank/DDBJ databases">
        <authorList>
            <person name="Lavstsen T."/>
            <person name="Jespersen J.S."/>
        </authorList>
    </citation>
    <scope>NUCLEOTIDE SEQUENCE [LARGE SCALE GENOMIC DNA]</scope>
    <source>
        <strain evidence="2 3">KCJ1736</strain>
    </source>
</reference>
<proteinExistence type="predicted"/>
<name>A0A176WXN4_AGRTU</name>
<evidence type="ECO:0000313" key="3">
    <source>
        <dbReference type="Proteomes" id="UP000077098"/>
    </source>
</evidence>
<feature type="chain" id="PRO_5008052845" evidence="1">
    <location>
        <begin position="27"/>
        <end position="208"/>
    </location>
</feature>
<dbReference type="AlphaFoldDB" id="A0A176WXN4"/>
<sequence length="208" mass="23395">MTKSSRALCAAMAVLAALSLPGPAFSDTIVRKTYSYFSIGGKTAADLDQQLSKHGPLTRNTGARHPGATEIKFGGELTYVEKNGLCSVGTAKVLLNTRILLPQWKNRRRTTAELAFIWDTLLADIKRHEERHAEIARSYARSLERQLTSLRPQKSCETLQGMVGKITQTVMDEHDKDQMRFDMVESKNFDARMTRLLKNRLAQGQTRR</sequence>
<organism evidence="2 3">
    <name type="scientific">Agrobacterium tumefaciens</name>
    <dbReference type="NCBI Taxonomy" id="358"/>
    <lineage>
        <taxon>Bacteria</taxon>
        <taxon>Pseudomonadati</taxon>
        <taxon>Pseudomonadota</taxon>
        <taxon>Alphaproteobacteria</taxon>
        <taxon>Hyphomicrobiales</taxon>
        <taxon>Rhizobiaceae</taxon>
        <taxon>Rhizobium/Agrobacterium group</taxon>
        <taxon>Agrobacterium</taxon>
        <taxon>Agrobacterium tumefaciens complex</taxon>
    </lineage>
</organism>